<evidence type="ECO:0000256" key="1">
    <source>
        <dbReference type="ARBA" id="ARBA00004651"/>
    </source>
</evidence>
<evidence type="ECO:0000256" key="2">
    <source>
        <dbReference type="ARBA" id="ARBA00022475"/>
    </source>
</evidence>
<evidence type="ECO:0000256" key="3">
    <source>
        <dbReference type="ARBA" id="ARBA00022692"/>
    </source>
</evidence>
<evidence type="ECO:0000313" key="8">
    <source>
        <dbReference type="Proteomes" id="UP001304300"/>
    </source>
</evidence>
<reference evidence="7 8" key="1">
    <citation type="submission" date="2023-10" db="EMBL/GenBank/DDBJ databases">
        <title>Rubellicoccus peritrichatus gen. nov., sp. nov., isolated from an algae of coral reef tank.</title>
        <authorList>
            <person name="Luo J."/>
        </authorList>
    </citation>
    <scope>NUCLEOTIDE SEQUENCE [LARGE SCALE GENOMIC DNA]</scope>
    <source>
        <strain evidence="7 8">CR14</strain>
    </source>
</reference>
<proteinExistence type="predicted"/>
<keyword evidence="8" id="KW-1185">Reference proteome</keyword>
<dbReference type="Pfam" id="PF03739">
    <property type="entry name" value="LptF_LptG"/>
    <property type="match status" value="1"/>
</dbReference>
<evidence type="ECO:0000256" key="6">
    <source>
        <dbReference type="SAM" id="Phobius"/>
    </source>
</evidence>
<dbReference type="PANTHER" id="PTHR33529">
    <property type="entry name" value="SLR0882 PROTEIN-RELATED"/>
    <property type="match status" value="1"/>
</dbReference>
<name>A0AAQ3LDL0_9BACT</name>
<protein>
    <submittedName>
        <fullName evidence="7">LptF/LptG family permease</fullName>
    </submittedName>
</protein>
<feature type="transmembrane region" description="Helical" evidence="6">
    <location>
        <begin position="312"/>
        <end position="334"/>
    </location>
</feature>
<feature type="transmembrane region" description="Helical" evidence="6">
    <location>
        <begin position="346"/>
        <end position="364"/>
    </location>
</feature>
<evidence type="ECO:0000256" key="4">
    <source>
        <dbReference type="ARBA" id="ARBA00022989"/>
    </source>
</evidence>
<keyword evidence="4 6" id="KW-1133">Transmembrane helix</keyword>
<dbReference type="InterPro" id="IPR005495">
    <property type="entry name" value="LptG/LptF_permease"/>
</dbReference>
<accession>A0AAQ3LDL0</accession>
<evidence type="ECO:0000313" key="7">
    <source>
        <dbReference type="EMBL" id="WOO43745.1"/>
    </source>
</evidence>
<feature type="transmembrane region" description="Helical" evidence="6">
    <location>
        <begin position="93"/>
        <end position="116"/>
    </location>
</feature>
<comment type="subcellular location">
    <subcellularLocation>
        <location evidence="1">Cell membrane</location>
        <topology evidence="1">Multi-pass membrane protein</topology>
    </subcellularLocation>
</comment>
<dbReference type="KEGG" id="puo:RZN69_00790"/>
<dbReference type="Proteomes" id="UP001304300">
    <property type="component" value="Chromosome"/>
</dbReference>
<keyword evidence="2" id="KW-1003">Cell membrane</keyword>
<dbReference type="AlphaFoldDB" id="A0AAQ3LDL0"/>
<dbReference type="RefSeq" id="WP_317836343.1">
    <property type="nucleotide sequence ID" value="NZ_CP136920.1"/>
</dbReference>
<dbReference type="GO" id="GO:0043190">
    <property type="term" value="C:ATP-binding cassette (ABC) transporter complex"/>
    <property type="evidence" value="ECO:0007669"/>
    <property type="project" value="TreeGrafter"/>
</dbReference>
<dbReference type="EMBL" id="CP136920">
    <property type="protein sequence ID" value="WOO43745.1"/>
    <property type="molecule type" value="Genomic_DNA"/>
</dbReference>
<dbReference type="GO" id="GO:0015920">
    <property type="term" value="P:lipopolysaccharide transport"/>
    <property type="evidence" value="ECO:0007669"/>
    <property type="project" value="TreeGrafter"/>
</dbReference>
<organism evidence="7 8">
    <name type="scientific">Rubellicoccus peritrichatus</name>
    <dbReference type="NCBI Taxonomy" id="3080537"/>
    <lineage>
        <taxon>Bacteria</taxon>
        <taxon>Pseudomonadati</taxon>
        <taxon>Verrucomicrobiota</taxon>
        <taxon>Opitutia</taxon>
        <taxon>Puniceicoccales</taxon>
        <taxon>Cerasicoccaceae</taxon>
        <taxon>Rubellicoccus</taxon>
    </lineage>
</organism>
<sequence length="369" mass="41013">MFRQVLLATVIAVGLFVFVLVAGNAIREVLGLLASGRLTWADFGYFLAILIPGVVPYALPLGLLFATLLVLGRLSAQSEILAMKAAGLSLWRIAAPILLIAILGTGLALIIGFYYAPLADSTYKKKLTNIVRNDPLRFIQQRTFIKDFPGFVIYVDSRSGNELRDFYIWELTEDGKVHIFVQGARGNINYSEEDDAIILTIIEGTGEQRKADDAENLQDTIPVVSYENASVSLSLDRILGSEEQNQKLSLMTLDELLDKRRLAIQAPSSDESLTEQMNVQVAIQKKVAFSFSVLSLCIFAIPLGIKASRSETYANLGIALALALVYFMLTIMISWTEKTPSVRPDLLLWIPNFIFQAFGFYMLYRANKH</sequence>
<dbReference type="PANTHER" id="PTHR33529:SF6">
    <property type="entry name" value="YJGP_YJGQ FAMILY PERMEASE"/>
    <property type="match status" value="1"/>
</dbReference>
<keyword evidence="5 6" id="KW-0472">Membrane</keyword>
<feature type="transmembrane region" description="Helical" evidence="6">
    <location>
        <begin position="43"/>
        <end position="72"/>
    </location>
</feature>
<gene>
    <name evidence="7" type="ORF">RZN69_00790</name>
</gene>
<keyword evidence="3 6" id="KW-0812">Transmembrane</keyword>
<evidence type="ECO:0000256" key="5">
    <source>
        <dbReference type="ARBA" id="ARBA00023136"/>
    </source>
</evidence>